<dbReference type="Proteomes" id="UP000252415">
    <property type="component" value="Unassembled WGS sequence"/>
</dbReference>
<accession>A0A368W9L5</accession>
<reference evidence="6 7" key="1">
    <citation type="submission" date="2018-07" db="EMBL/GenBank/DDBJ databases">
        <title>Genomic Encyclopedia of Type Strains, Phase III (KMG-III): the genomes of soil and plant-associated and newly described type strains.</title>
        <authorList>
            <person name="Whitman W."/>
        </authorList>
    </citation>
    <scope>NUCLEOTIDE SEQUENCE [LARGE SCALE GENOMIC DNA]</scope>
    <source>
        <strain evidence="6 7">CECT 7506</strain>
    </source>
</reference>
<sequence length="974" mass="114476">MRIKWIEVIGFRGYRERIRFNLEGIKILLVYGPNGHGKTSFFDALEWALTGQISRYENNIAERNHSKFLNNLFAEERAEVKLCLYDDHENILIKRACQKKKGLTDYGHSDLTINYRGEVFEGETAQNTLRKLIVNLEWVDKVKIEKTLSLTHVLGQEQLNSLLRNNSSKERYNMVSSLIGTEQFYLFREQFTDSLKKIKNEMLEKSALVVEMKNRINHQNHLIEELKKKGVLTTSYNNISIQQKIKEASDVLNIPNEVISSSDTNLAQTFIHKLLMSSKQSRVKLDNELGTPLSFLNENYNQWVFNENEMSRLKIEKSRFERAKQLIEELNDIKYLQEMFYNYVKYTDLQEQTRLQERNAFQEAEEYVTKRERLYELATSLTKVINRIPDYEKFEVLIFYTLELISKIEIDNSTKFGLEADRQVRIITDLNRVCIIEERTLKESKGKINKLEMLLDEMKVRDQKYRQLLTMIQDFVVSKDDIETCPACGILKSPNEILNHIHIQQNDMDPSLPLLESELLEEKTKFEHQKRVLSNTEYRLRDAIQLLEEMVTEINAQVKYNNDMHSQALLKLEQVQIESKDLTISTRRFEETARKIGFHSYQVEMSTLQDKQKEIIQEYNSLLGQAAQDEYFNIDVVLSNIIRQMGERRNFSERYYHNLHQIGYDPLQTEDRYNTNNVTVHIEKQSKELSTTLKKLDDKESLASALLEELALFEKYAQMDVLKMEQEQDKETLNRWNHELLILQRHYEILDDLVKNVPNAIDLLSQKAIKGLFDTIQLIYEKINSHPKFDKIDFKSDQWWGSNNLMLQVSSGADNLNGNPNFIYSSAQINAVAISLFLAMALQQKWSPLNFIAMDDPIQSMDDLNVLALVDLIRVISDGRVSDKQIIISTHDSKFFDLMLKKFRYQKVGVVEFDGYSEWGPSTTNRDKESAVIRYEPKCDKKDKLYEKIFEKEENFIREETLKSDSRFPEEFRD</sequence>
<dbReference type="PANTHER" id="PTHR32114:SF2">
    <property type="entry name" value="ABC TRANSPORTER ABCH.3"/>
    <property type="match status" value="1"/>
</dbReference>
<keyword evidence="6" id="KW-0269">Exonuclease</keyword>
<protein>
    <recommendedName>
        <fullName evidence="3">Nuclease SbcCD subunit C</fullName>
    </recommendedName>
</protein>
<organism evidence="6 7">
    <name type="scientific">Paenibacillus prosopidis</name>
    <dbReference type="NCBI Taxonomy" id="630520"/>
    <lineage>
        <taxon>Bacteria</taxon>
        <taxon>Bacillati</taxon>
        <taxon>Bacillota</taxon>
        <taxon>Bacilli</taxon>
        <taxon>Bacillales</taxon>
        <taxon>Paenibacillaceae</taxon>
        <taxon>Paenibacillus</taxon>
    </lineage>
</organism>
<evidence type="ECO:0000256" key="3">
    <source>
        <dbReference type="ARBA" id="ARBA00013368"/>
    </source>
</evidence>
<dbReference type="InterPro" id="IPR027417">
    <property type="entry name" value="P-loop_NTPase"/>
</dbReference>
<dbReference type="Gene3D" id="3.40.50.300">
    <property type="entry name" value="P-loop containing nucleotide triphosphate hydrolases"/>
    <property type="match status" value="2"/>
</dbReference>
<dbReference type="GO" id="GO:0004527">
    <property type="term" value="F:exonuclease activity"/>
    <property type="evidence" value="ECO:0007669"/>
    <property type="project" value="UniProtKB-KW"/>
</dbReference>
<gene>
    <name evidence="6" type="ORF">DFP97_101409</name>
</gene>
<dbReference type="GO" id="GO:0016887">
    <property type="term" value="F:ATP hydrolysis activity"/>
    <property type="evidence" value="ECO:0007669"/>
    <property type="project" value="InterPro"/>
</dbReference>
<dbReference type="Pfam" id="PF13476">
    <property type="entry name" value="AAA_23"/>
    <property type="match status" value="1"/>
</dbReference>
<proteinExistence type="inferred from homology"/>
<dbReference type="SUPFAM" id="SSF52540">
    <property type="entry name" value="P-loop containing nucleoside triphosphate hydrolases"/>
    <property type="match status" value="1"/>
</dbReference>
<dbReference type="RefSeq" id="WP_114378281.1">
    <property type="nucleotide sequence ID" value="NZ_QPJD01000001.1"/>
</dbReference>
<dbReference type="GO" id="GO:0006302">
    <property type="term" value="P:double-strand break repair"/>
    <property type="evidence" value="ECO:0007669"/>
    <property type="project" value="InterPro"/>
</dbReference>
<evidence type="ECO:0000256" key="4">
    <source>
        <dbReference type="SAM" id="Coils"/>
    </source>
</evidence>
<dbReference type="OrthoDB" id="7029750at2"/>
<evidence type="ECO:0000256" key="1">
    <source>
        <dbReference type="ARBA" id="ARBA00006930"/>
    </source>
</evidence>
<feature type="coiled-coil region" evidence="4">
    <location>
        <begin position="195"/>
        <end position="229"/>
    </location>
</feature>
<evidence type="ECO:0000259" key="5">
    <source>
        <dbReference type="Pfam" id="PF13476"/>
    </source>
</evidence>
<keyword evidence="4" id="KW-0175">Coiled coil</keyword>
<feature type="domain" description="Rad50/SbcC-type AAA" evidence="5">
    <location>
        <begin position="6"/>
        <end position="228"/>
    </location>
</feature>
<evidence type="ECO:0000256" key="2">
    <source>
        <dbReference type="ARBA" id="ARBA00011322"/>
    </source>
</evidence>
<evidence type="ECO:0000313" key="6">
    <source>
        <dbReference type="EMBL" id="RCW52063.1"/>
    </source>
</evidence>
<name>A0A368W9L5_9BACL</name>
<dbReference type="PANTHER" id="PTHR32114">
    <property type="entry name" value="ABC TRANSPORTER ABCH.3"/>
    <property type="match status" value="1"/>
</dbReference>
<comment type="similarity">
    <text evidence="1">Belongs to the SMC family. SbcC subfamily.</text>
</comment>
<keyword evidence="6" id="KW-0540">Nuclease</keyword>
<dbReference type="AlphaFoldDB" id="A0A368W9L5"/>
<keyword evidence="7" id="KW-1185">Reference proteome</keyword>
<evidence type="ECO:0000313" key="7">
    <source>
        <dbReference type="Proteomes" id="UP000252415"/>
    </source>
</evidence>
<dbReference type="EMBL" id="QPJD01000001">
    <property type="protein sequence ID" value="RCW52063.1"/>
    <property type="molecule type" value="Genomic_DNA"/>
</dbReference>
<comment type="caution">
    <text evidence="6">The sequence shown here is derived from an EMBL/GenBank/DDBJ whole genome shotgun (WGS) entry which is preliminary data.</text>
</comment>
<keyword evidence="6" id="KW-0378">Hydrolase</keyword>
<dbReference type="InterPro" id="IPR038729">
    <property type="entry name" value="Rad50/SbcC_AAA"/>
</dbReference>
<comment type="subunit">
    <text evidence="2">Heterodimer of SbcC and SbcD.</text>
</comment>